<comment type="caution">
    <text evidence="1">The sequence shown here is derived from an EMBL/GenBank/DDBJ whole genome shotgun (WGS) entry which is preliminary data.</text>
</comment>
<sequence length="234" mass="26438">MHPVLRSDPNLFLNGSLILRDKKASSVDKDAILSLEAKIHELEGMLEDKELEQAFHDSLKLELKRVNEDLSSKKYEIECMEKGIESSNNIFKREIDALSSGRLKLIEANSHLQEIISKKDSEIAELSNPPPLPINNLSQKLPGWVSDDLRPLIYNHGLENKVVKLDKSFARENILKALQELLPRDEMVSRSQTDILPDQSIYSRPANSENFLLREEVAKQSGDAEVVSSPQVCL</sequence>
<name>A0A2N1M4T9_9GLOM</name>
<proteinExistence type="predicted"/>
<reference evidence="1 2" key="2">
    <citation type="submission" date="2017-10" db="EMBL/GenBank/DDBJ databases">
        <title>Extensive intraspecific genome diversity in a model arbuscular mycorrhizal fungus.</title>
        <authorList>
            <person name="Chen E.C.H."/>
            <person name="Morin E."/>
            <person name="Baudet D."/>
            <person name="Noel J."/>
            <person name="Ndikumana S."/>
            <person name="Charron P."/>
            <person name="St-Onge C."/>
            <person name="Giorgi J."/>
            <person name="Grigoriev I.V."/>
            <person name="Roux C."/>
            <person name="Martin F.M."/>
            <person name="Corradi N."/>
        </authorList>
    </citation>
    <scope>NUCLEOTIDE SEQUENCE [LARGE SCALE GENOMIC DNA]</scope>
    <source>
        <strain evidence="1 2">C2</strain>
    </source>
</reference>
<reference evidence="1 2" key="1">
    <citation type="submission" date="2016-04" db="EMBL/GenBank/DDBJ databases">
        <title>Genome analyses suggest a sexual origin of heterokaryosis in a supposedly ancient asexual fungus.</title>
        <authorList>
            <person name="Ropars J."/>
            <person name="Sedzielewska K."/>
            <person name="Noel J."/>
            <person name="Charron P."/>
            <person name="Farinelli L."/>
            <person name="Marton T."/>
            <person name="Kruger M."/>
            <person name="Pelin A."/>
            <person name="Brachmann A."/>
            <person name="Corradi N."/>
        </authorList>
    </citation>
    <scope>NUCLEOTIDE SEQUENCE [LARGE SCALE GENOMIC DNA]</scope>
    <source>
        <strain evidence="1 2">C2</strain>
    </source>
</reference>
<accession>A0A2N1M4T9</accession>
<evidence type="ECO:0000313" key="2">
    <source>
        <dbReference type="Proteomes" id="UP000233469"/>
    </source>
</evidence>
<dbReference type="Proteomes" id="UP000233469">
    <property type="component" value="Unassembled WGS sequence"/>
</dbReference>
<gene>
    <name evidence="1" type="ORF">RhiirC2_799562</name>
</gene>
<organism evidence="1 2">
    <name type="scientific">Rhizophagus irregularis</name>
    <dbReference type="NCBI Taxonomy" id="588596"/>
    <lineage>
        <taxon>Eukaryota</taxon>
        <taxon>Fungi</taxon>
        <taxon>Fungi incertae sedis</taxon>
        <taxon>Mucoromycota</taxon>
        <taxon>Glomeromycotina</taxon>
        <taxon>Glomeromycetes</taxon>
        <taxon>Glomerales</taxon>
        <taxon>Glomeraceae</taxon>
        <taxon>Rhizophagus</taxon>
    </lineage>
</organism>
<dbReference type="AlphaFoldDB" id="A0A2N1M4T9"/>
<evidence type="ECO:0000313" key="1">
    <source>
        <dbReference type="EMBL" id="PKK56662.1"/>
    </source>
</evidence>
<dbReference type="VEuPathDB" id="FungiDB:FUN_012305"/>
<dbReference type="EMBL" id="LLXL01005310">
    <property type="protein sequence ID" value="PKK56662.1"/>
    <property type="molecule type" value="Genomic_DNA"/>
</dbReference>
<protein>
    <submittedName>
        <fullName evidence="1">Uncharacterized protein</fullName>
    </submittedName>
</protein>
<dbReference type="VEuPathDB" id="FungiDB:RhiirA1_505781"/>